<dbReference type="InterPro" id="IPR036641">
    <property type="entry name" value="HPT_dom_sf"/>
</dbReference>
<reference evidence="20 21" key="1">
    <citation type="submission" date="2020-08" db="EMBL/GenBank/DDBJ databases">
        <title>Genomic Encyclopedia of Type Strains, Phase IV (KMG-IV): sequencing the most valuable type-strain genomes for metagenomic binning, comparative biology and taxonomic classification.</title>
        <authorList>
            <person name="Goeker M."/>
        </authorList>
    </citation>
    <scope>NUCLEOTIDE SEQUENCE [LARGE SCALE GENOMIC DNA]</scope>
    <source>
        <strain evidence="20 21">DSM 105074</strain>
    </source>
</reference>
<dbReference type="CDD" id="cd19410">
    <property type="entry name" value="HK9-like_sensor"/>
    <property type="match status" value="1"/>
</dbReference>
<evidence type="ECO:0000256" key="11">
    <source>
        <dbReference type="ARBA" id="ARBA00023136"/>
    </source>
</evidence>
<sequence>MINLTNELELATKELQSSLRGYVLTGKESLLITNSRAEQRAKMLSDTLLSMVEDNPVQNSKVQGLLQLTHQSINYSNEVISLYEAQGYEAAVQNIREGFGIELSNKVRTQIKEIDEYESQLLQERKDTLARAQQSTELLANGTNAIAILLTVLALYFMRIDIRKRENLRRKLKEREQILNQYLEAIPDGIIVVDPDQRVVFLNHSGKAILGTNHHPEHEELQLSELVGSLNFQTTAGKTPYDPENLPLKRALKGTRSQTQDILFTKEDQSVNLGSSAEPIFDTEGQVAGAISVFRDISLQVAYETELEKARKLAEQSVRVKDVFLSNVSHEIRTPLNAIIGFTNLLEEEVREEKSHNYVKYIQLASKNLLELINDILDSSKIEAEQLQLDKLPTSIHDLVESVSVIVMQRAQEKGVQYERYLDPQLPPVVETDKLRLSQILLNLCGNAVKFTEKGTVKLSITALPPAASESATERTIRFVVTDSGIGIPDEKLHSVFERFVQASEDTTRKFGGTGLGLSIVKSLVQLLGGTIKAESQVGTGSTFTMDIPFRVLDESDLERRDTQRPANGGARLSSSLRILAAEDNTLNQKLLTALFERMGITITLVSNGLEALECLRKKEFDIVLMDLQMPDMDGYTAIRQIRNSLELSVPIITMTAHAMIGEREECLRIGANDYISKPFKESELVATILRLTEGKVPPELEPNQQADAPADVPGSLLDLRYLGEISGEDDELLNELINLFEEDYPLRLRQIGEAYSEQQWELLRAEIHKFRSSLHSVGMLATADRYKAIEIALTQKNTTADLGEILNSLRVEVERAALELSEARNLYKIR</sequence>
<evidence type="ECO:0000256" key="13">
    <source>
        <dbReference type="PROSITE-ProRule" id="PRU00169"/>
    </source>
</evidence>
<evidence type="ECO:0000256" key="3">
    <source>
        <dbReference type="ARBA" id="ARBA00012438"/>
    </source>
</evidence>
<dbReference type="InterPro" id="IPR003661">
    <property type="entry name" value="HisK_dim/P_dom"/>
</dbReference>
<protein>
    <recommendedName>
        <fullName evidence="3">histidine kinase</fullName>
        <ecNumber evidence="3">2.7.13.3</ecNumber>
    </recommendedName>
</protein>
<dbReference type="SUPFAM" id="SSF55785">
    <property type="entry name" value="PYP-like sensor domain (PAS domain)"/>
    <property type="match status" value="1"/>
</dbReference>
<dbReference type="Gene3D" id="3.30.450.20">
    <property type="entry name" value="PAS domain"/>
    <property type="match status" value="1"/>
</dbReference>
<dbReference type="SMART" id="SM00387">
    <property type="entry name" value="HATPase_c"/>
    <property type="match status" value="1"/>
</dbReference>
<dbReference type="InterPro" id="IPR001789">
    <property type="entry name" value="Sig_transdc_resp-reg_receiver"/>
</dbReference>
<dbReference type="InterPro" id="IPR000700">
    <property type="entry name" value="PAS-assoc_C"/>
</dbReference>
<gene>
    <name evidence="20" type="ORF">HNQ92_003860</name>
</gene>
<dbReference type="Gene3D" id="1.10.287.130">
    <property type="match status" value="1"/>
</dbReference>
<evidence type="ECO:0000259" key="16">
    <source>
        <dbReference type="PROSITE" id="PS50110"/>
    </source>
</evidence>
<evidence type="ECO:0000256" key="14">
    <source>
        <dbReference type="SAM" id="Phobius"/>
    </source>
</evidence>
<feature type="domain" description="Histidine kinase" evidence="15">
    <location>
        <begin position="327"/>
        <end position="552"/>
    </location>
</feature>
<feature type="domain" description="PAS" evidence="17">
    <location>
        <begin position="175"/>
        <end position="211"/>
    </location>
</feature>
<keyword evidence="10" id="KW-0902">Two-component regulatory system</keyword>
<organism evidence="20 21">
    <name type="scientific">Rhabdobacter roseus</name>
    <dbReference type="NCBI Taxonomy" id="1655419"/>
    <lineage>
        <taxon>Bacteria</taxon>
        <taxon>Pseudomonadati</taxon>
        <taxon>Bacteroidota</taxon>
        <taxon>Cytophagia</taxon>
        <taxon>Cytophagales</taxon>
        <taxon>Cytophagaceae</taxon>
        <taxon>Rhabdobacter</taxon>
    </lineage>
</organism>
<dbReference type="InterPro" id="IPR036890">
    <property type="entry name" value="HATPase_C_sf"/>
</dbReference>
<dbReference type="InterPro" id="IPR035965">
    <property type="entry name" value="PAS-like_dom_sf"/>
</dbReference>
<evidence type="ECO:0000256" key="10">
    <source>
        <dbReference type="ARBA" id="ARBA00023012"/>
    </source>
</evidence>
<feature type="modified residue" description="Phosphohistidine" evidence="12">
    <location>
        <position position="769"/>
    </location>
</feature>
<evidence type="ECO:0000259" key="17">
    <source>
        <dbReference type="PROSITE" id="PS50112"/>
    </source>
</evidence>
<dbReference type="InterPro" id="IPR000014">
    <property type="entry name" value="PAS"/>
</dbReference>
<evidence type="ECO:0000256" key="1">
    <source>
        <dbReference type="ARBA" id="ARBA00000085"/>
    </source>
</evidence>
<evidence type="ECO:0000313" key="20">
    <source>
        <dbReference type="EMBL" id="MBB5285700.1"/>
    </source>
</evidence>
<dbReference type="InterPro" id="IPR036097">
    <property type="entry name" value="HisK_dim/P_sf"/>
</dbReference>
<dbReference type="InterPro" id="IPR003594">
    <property type="entry name" value="HATPase_dom"/>
</dbReference>
<dbReference type="GO" id="GO:0005886">
    <property type="term" value="C:plasma membrane"/>
    <property type="evidence" value="ECO:0007669"/>
    <property type="project" value="UniProtKB-SubCell"/>
</dbReference>
<keyword evidence="6 14" id="KW-0812">Transmembrane</keyword>
<dbReference type="CDD" id="cd00082">
    <property type="entry name" value="HisKA"/>
    <property type="match status" value="1"/>
</dbReference>
<dbReference type="Pfam" id="PF00072">
    <property type="entry name" value="Response_reg"/>
    <property type="match status" value="1"/>
</dbReference>
<evidence type="ECO:0000256" key="5">
    <source>
        <dbReference type="ARBA" id="ARBA00022553"/>
    </source>
</evidence>
<dbReference type="Gene3D" id="3.40.50.2300">
    <property type="match status" value="1"/>
</dbReference>
<keyword evidence="9 14" id="KW-1133">Transmembrane helix</keyword>
<dbReference type="Gene3D" id="3.30.565.10">
    <property type="entry name" value="Histidine kinase-like ATPase, C-terminal domain"/>
    <property type="match status" value="1"/>
</dbReference>
<evidence type="ECO:0000256" key="7">
    <source>
        <dbReference type="ARBA" id="ARBA00022741"/>
    </source>
</evidence>
<accession>A0A840U0N2</accession>
<dbReference type="InterPro" id="IPR008207">
    <property type="entry name" value="Sig_transdc_His_kin_Hpt_dom"/>
</dbReference>
<dbReference type="Proteomes" id="UP000557307">
    <property type="component" value="Unassembled WGS sequence"/>
</dbReference>
<keyword evidence="11 14" id="KW-0472">Membrane</keyword>
<keyword evidence="7" id="KW-0547">Nucleotide-binding</keyword>
<dbReference type="EC" id="2.7.13.3" evidence="3"/>
<dbReference type="GO" id="GO:0005524">
    <property type="term" value="F:ATP binding"/>
    <property type="evidence" value="ECO:0007669"/>
    <property type="project" value="UniProtKB-KW"/>
</dbReference>
<feature type="domain" description="PAC" evidence="18">
    <location>
        <begin position="257"/>
        <end position="309"/>
    </location>
</feature>
<dbReference type="InterPro" id="IPR013656">
    <property type="entry name" value="PAS_4"/>
</dbReference>
<dbReference type="InterPro" id="IPR005467">
    <property type="entry name" value="His_kinase_dom"/>
</dbReference>
<dbReference type="AlphaFoldDB" id="A0A840U0N2"/>
<dbReference type="Pfam" id="PF08448">
    <property type="entry name" value="PAS_4"/>
    <property type="match status" value="1"/>
</dbReference>
<evidence type="ECO:0000256" key="9">
    <source>
        <dbReference type="ARBA" id="ARBA00022989"/>
    </source>
</evidence>
<dbReference type="GO" id="GO:0000155">
    <property type="term" value="F:phosphorelay sensor kinase activity"/>
    <property type="evidence" value="ECO:0007669"/>
    <property type="project" value="InterPro"/>
</dbReference>
<feature type="transmembrane region" description="Helical" evidence="14">
    <location>
        <begin position="138"/>
        <end position="158"/>
    </location>
</feature>
<dbReference type="PROSITE" id="PS50894">
    <property type="entry name" value="HPT"/>
    <property type="match status" value="1"/>
</dbReference>
<evidence type="ECO:0000259" key="15">
    <source>
        <dbReference type="PROSITE" id="PS50109"/>
    </source>
</evidence>
<dbReference type="SUPFAM" id="SSF47226">
    <property type="entry name" value="Histidine-containing phosphotransfer domain, HPT domain"/>
    <property type="match status" value="1"/>
</dbReference>
<feature type="modified residue" description="4-aspartylphosphate" evidence="13">
    <location>
        <position position="627"/>
    </location>
</feature>
<dbReference type="PANTHER" id="PTHR45339:SF1">
    <property type="entry name" value="HYBRID SIGNAL TRANSDUCTION HISTIDINE KINASE J"/>
    <property type="match status" value="1"/>
</dbReference>
<dbReference type="CDD" id="cd00130">
    <property type="entry name" value="PAS"/>
    <property type="match status" value="1"/>
</dbReference>
<keyword evidence="4" id="KW-1003">Cell membrane</keyword>
<dbReference type="SUPFAM" id="SSF52172">
    <property type="entry name" value="CheY-like"/>
    <property type="match status" value="1"/>
</dbReference>
<dbReference type="CDD" id="cd16922">
    <property type="entry name" value="HATPase_EvgS-ArcB-TorS-like"/>
    <property type="match status" value="1"/>
</dbReference>
<feature type="domain" description="HPt" evidence="19">
    <location>
        <begin position="730"/>
        <end position="824"/>
    </location>
</feature>
<dbReference type="CDD" id="cd17546">
    <property type="entry name" value="REC_hyHK_CKI1_RcsC-like"/>
    <property type="match status" value="1"/>
</dbReference>
<evidence type="ECO:0000256" key="6">
    <source>
        <dbReference type="ARBA" id="ARBA00022692"/>
    </source>
</evidence>
<dbReference type="SUPFAM" id="SSF55874">
    <property type="entry name" value="ATPase domain of HSP90 chaperone/DNA topoisomerase II/histidine kinase"/>
    <property type="match status" value="1"/>
</dbReference>
<evidence type="ECO:0000259" key="18">
    <source>
        <dbReference type="PROSITE" id="PS50113"/>
    </source>
</evidence>
<evidence type="ECO:0000256" key="12">
    <source>
        <dbReference type="PROSITE-ProRule" id="PRU00110"/>
    </source>
</evidence>
<evidence type="ECO:0000256" key="2">
    <source>
        <dbReference type="ARBA" id="ARBA00004651"/>
    </source>
</evidence>
<dbReference type="PRINTS" id="PR00344">
    <property type="entry name" value="BCTRLSENSOR"/>
</dbReference>
<dbReference type="SMART" id="SM00448">
    <property type="entry name" value="REC"/>
    <property type="match status" value="1"/>
</dbReference>
<comment type="caution">
    <text evidence="20">The sequence shown here is derived from an EMBL/GenBank/DDBJ whole genome shotgun (WGS) entry which is preliminary data.</text>
</comment>
<dbReference type="Pfam" id="PF05227">
    <property type="entry name" value="CHASE3"/>
    <property type="match status" value="1"/>
</dbReference>
<dbReference type="PROSITE" id="PS50110">
    <property type="entry name" value="RESPONSE_REGULATORY"/>
    <property type="match status" value="1"/>
</dbReference>
<dbReference type="SMART" id="SM00388">
    <property type="entry name" value="HisKA"/>
    <property type="match status" value="1"/>
</dbReference>
<dbReference type="InterPro" id="IPR011006">
    <property type="entry name" value="CheY-like_superfamily"/>
</dbReference>
<dbReference type="Gene3D" id="1.20.120.160">
    <property type="entry name" value="HPT domain"/>
    <property type="match status" value="1"/>
</dbReference>
<evidence type="ECO:0000256" key="4">
    <source>
        <dbReference type="ARBA" id="ARBA00022475"/>
    </source>
</evidence>
<name>A0A840U0N2_9BACT</name>
<dbReference type="PROSITE" id="PS50109">
    <property type="entry name" value="HIS_KIN"/>
    <property type="match status" value="1"/>
</dbReference>
<dbReference type="Pfam" id="PF01627">
    <property type="entry name" value="Hpt"/>
    <property type="match status" value="1"/>
</dbReference>
<keyword evidence="8" id="KW-0067">ATP-binding</keyword>
<comment type="catalytic activity">
    <reaction evidence="1">
        <text>ATP + protein L-histidine = ADP + protein N-phospho-L-histidine.</text>
        <dbReference type="EC" id="2.7.13.3"/>
    </reaction>
</comment>
<dbReference type="Pfam" id="PF02518">
    <property type="entry name" value="HATPase_c"/>
    <property type="match status" value="1"/>
</dbReference>
<keyword evidence="21" id="KW-1185">Reference proteome</keyword>
<proteinExistence type="predicted"/>
<feature type="domain" description="Response regulatory" evidence="16">
    <location>
        <begin position="578"/>
        <end position="693"/>
    </location>
</feature>
<evidence type="ECO:0000259" key="19">
    <source>
        <dbReference type="PROSITE" id="PS50894"/>
    </source>
</evidence>
<dbReference type="FunFam" id="3.30.565.10:FF:000010">
    <property type="entry name" value="Sensor histidine kinase RcsC"/>
    <property type="match status" value="1"/>
</dbReference>
<dbReference type="PANTHER" id="PTHR45339">
    <property type="entry name" value="HYBRID SIGNAL TRANSDUCTION HISTIDINE KINASE J"/>
    <property type="match status" value="1"/>
</dbReference>
<dbReference type="EMBL" id="JACHGF010000006">
    <property type="protein sequence ID" value="MBB5285700.1"/>
    <property type="molecule type" value="Genomic_DNA"/>
</dbReference>
<dbReference type="InterPro" id="IPR007891">
    <property type="entry name" value="CHASE3"/>
</dbReference>
<dbReference type="PROSITE" id="PS50112">
    <property type="entry name" value="PAS"/>
    <property type="match status" value="1"/>
</dbReference>
<evidence type="ECO:0000313" key="21">
    <source>
        <dbReference type="Proteomes" id="UP000557307"/>
    </source>
</evidence>
<dbReference type="PROSITE" id="PS50113">
    <property type="entry name" value="PAC"/>
    <property type="match status" value="1"/>
</dbReference>
<dbReference type="Pfam" id="PF00512">
    <property type="entry name" value="HisKA"/>
    <property type="match status" value="1"/>
</dbReference>
<evidence type="ECO:0000256" key="8">
    <source>
        <dbReference type="ARBA" id="ARBA00022840"/>
    </source>
</evidence>
<comment type="subcellular location">
    <subcellularLocation>
        <location evidence="2">Cell membrane</location>
        <topology evidence="2">Multi-pass membrane protein</topology>
    </subcellularLocation>
</comment>
<dbReference type="SUPFAM" id="SSF47384">
    <property type="entry name" value="Homodimeric domain of signal transducing histidine kinase"/>
    <property type="match status" value="1"/>
</dbReference>
<keyword evidence="5 13" id="KW-0597">Phosphoprotein</keyword>
<dbReference type="InterPro" id="IPR004358">
    <property type="entry name" value="Sig_transdc_His_kin-like_C"/>
</dbReference>